<gene>
    <name evidence="1" type="ORF">VNO78_09510</name>
</gene>
<evidence type="ECO:0000313" key="2">
    <source>
        <dbReference type="Proteomes" id="UP001386955"/>
    </source>
</evidence>
<dbReference type="PANTHER" id="PTHR47294">
    <property type="entry name" value="OS08G0431150 PROTEIN"/>
    <property type="match status" value="1"/>
</dbReference>
<keyword evidence="2" id="KW-1185">Reference proteome</keyword>
<dbReference type="PANTHER" id="PTHR47294:SF4">
    <property type="entry name" value="HEAVY METAL-ASSOCIATED ISOPRENYLATED PLANT PROTEIN 26-LIKE ISOFORM X1"/>
    <property type="match status" value="1"/>
</dbReference>
<proteinExistence type="predicted"/>
<comment type="caution">
    <text evidence="1">The sequence shown here is derived from an EMBL/GenBank/DDBJ whole genome shotgun (WGS) entry which is preliminary data.</text>
</comment>
<dbReference type="Gene3D" id="3.30.200.20">
    <property type="entry name" value="Phosphorylase Kinase, domain 1"/>
    <property type="match status" value="1"/>
</dbReference>
<accession>A0AAN9XTA2</accession>
<protein>
    <submittedName>
        <fullName evidence="1">Uncharacterized protein</fullName>
    </submittedName>
</protein>
<dbReference type="AlphaFoldDB" id="A0AAN9XTA2"/>
<organism evidence="1 2">
    <name type="scientific">Psophocarpus tetragonolobus</name>
    <name type="common">Winged bean</name>
    <name type="synonym">Dolichos tetragonolobus</name>
    <dbReference type="NCBI Taxonomy" id="3891"/>
    <lineage>
        <taxon>Eukaryota</taxon>
        <taxon>Viridiplantae</taxon>
        <taxon>Streptophyta</taxon>
        <taxon>Embryophyta</taxon>
        <taxon>Tracheophyta</taxon>
        <taxon>Spermatophyta</taxon>
        <taxon>Magnoliopsida</taxon>
        <taxon>eudicotyledons</taxon>
        <taxon>Gunneridae</taxon>
        <taxon>Pentapetalae</taxon>
        <taxon>rosids</taxon>
        <taxon>fabids</taxon>
        <taxon>Fabales</taxon>
        <taxon>Fabaceae</taxon>
        <taxon>Papilionoideae</taxon>
        <taxon>50 kb inversion clade</taxon>
        <taxon>NPAAA clade</taxon>
        <taxon>indigoferoid/millettioid clade</taxon>
        <taxon>Phaseoleae</taxon>
        <taxon>Psophocarpus</taxon>
    </lineage>
</organism>
<evidence type="ECO:0000313" key="1">
    <source>
        <dbReference type="EMBL" id="KAK7407557.1"/>
    </source>
</evidence>
<dbReference type="Gene3D" id="3.30.70.100">
    <property type="match status" value="1"/>
</dbReference>
<dbReference type="EMBL" id="JAYMYS010000002">
    <property type="protein sequence ID" value="KAK7407557.1"/>
    <property type="molecule type" value="Genomic_DNA"/>
</dbReference>
<dbReference type="Proteomes" id="UP001386955">
    <property type="component" value="Unassembled WGS sequence"/>
</dbReference>
<reference evidence="1 2" key="1">
    <citation type="submission" date="2024-01" db="EMBL/GenBank/DDBJ databases">
        <title>The genomes of 5 underutilized Papilionoideae crops provide insights into root nodulation and disease resistanc.</title>
        <authorList>
            <person name="Jiang F."/>
        </authorList>
    </citation>
    <scope>NUCLEOTIDE SEQUENCE [LARGE SCALE GENOMIC DNA]</scope>
    <source>
        <strain evidence="1">DUOXIRENSHENG_FW03</strain>
        <tissue evidence="1">Leaves</tissue>
    </source>
</reference>
<name>A0AAN9XTA2_PSOTE</name>
<sequence length="205" mass="23291">MLPLAKLFSNELCVKCFVGLNVGFVLQLQYCCMIMRINVDCNACCRKLRRIILRMKVIENHLIEKQQRRVCVFGRFEPGDVAIKIKKKMNRRVEILDVEEMEGESERSDDKFCDDKFGETPTGVRKSGKGEGLRIEMGGLHDNWDDAEGYYSYRIGEVLDGRYEVVAAHGKGVFSTVILSTFHVSLSLSLPAVWKLSSKEISQSS</sequence>